<accession>A0A545AG34</accession>
<proteinExistence type="inferred from homology"/>
<dbReference type="Pfam" id="PF00582">
    <property type="entry name" value="Usp"/>
    <property type="match status" value="1"/>
</dbReference>
<dbReference type="Proteomes" id="UP000317982">
    <property type="component" value="Unassembled WGS sequence"/>
</dbReference>
<feature type="region of interest" description="Disordered" evidence="2">
    <location>
        <begin position="1"/>
        <end position="36"/>
    </location>
</feature>
<dbReference type="InParanoid" id="A0A545AG34"/>
<name>A0A545AG34_9ACTN</name>
<dbReference type="Gene3D" id="3.40.50.620">
    <property type="entry name" value="HUPs"/>
    <property type="match status" value="2"/>
</dbReference>
<reference evidence="4 5" key="1">
    <citation type="submission" date="2019-07" db="EMBL/GenBank/DDBJ databases">
        <title>Cryptosporangium phraense sp. nov., isolated from plant litter.</title>
        <authorList>
            <person name="Suriyachadkun C."/>
        </authorList>
    </citation>
    <scope>NUCLEOTIDE SEQUENCE [LARGE SCALE GENOMIC DNA]</scope>
    <source>
        <strain evidence="4 5">A-T 5661</strain>
    </source>
</reference>
<comment type="similarity">
    <text evidence="1">Belongs to the universal stress protein A family.</text>
</comment>
<dbReference type="AlphaFoldDB" id="A0A545AG34"/>
<organism evidence="4 5">
    <name type="scientific">Cryptosporangium phraense</name>
    <dbReference type="NCBI Taxonomy" id="2593070"/>
    <lineage>
        <taxon>Bacteria</taxon>
        <taxon>Bacillati</taxon>
        <taxon>Actinomycetota</taxon>
        <taxon>Actinomycetes</taxon>
        <taxon>Cryptosporangiales</taxon>
        <taxon>Cryptosporangiaceae</taxon>
        <taxon>Cryptosporangium</taxon>
    </lineage>
</organism>
<sequence>MTVFDTSRPTASSTAPSPVPLRPREQVQRRPTGGPRWAPAAAGIVVGVSRGDDPTGVLTWAAREARALHAPLVVCHAGHDERADAVLAEAGALARRTVPSGHVRTVRGDGRPLSVLASAADQSGLVVVGTAAGAGSGTQLVGTIAVRLATEGRSAAVVARPPVRTGQPQLGPFGDHVVVGVDGSPASRSALEYAFAHAAGHRKPLVAVYVSTGSAADYWLDDSLLDTVVTDDPGAASLLDDEVGPFVERYRVRATTAVHRGRPLAVLSRLSRGADLLVVGVNGRPAGARSRLGSTARGVLLDPPTTVAAVRA</sequence>
<dbReference type="PRINTS" id="PR01438">
    <property type="entry name" value="UNVRSLSTRESS"/>
</dbReference>
<evidence type="ECO:0000313" key="4">
    <source>
        <dbReference type="EMBL" id="TQS40294.1"/>
    </source>
</evidence>
<comment type="caution">
    <text evidence="4">The sequence shown here is derived from an EMBL/GenBank/DDBJ whole genome shotgun (WGS) entry which is preliminary data.</text>
</comment>
<gene>
    <name evidence="4" type="ORF">FL583_35335</name>
</gene>
<dbReference type="RefSeq" id="WP_142709251.1">
    <property type="nucleotide sequence ID" value="NZ_VIRS01000043.1"/>
</dbReference>
<evidence type="ECO:0000313" key="5">
    <source>
        <dbReference type="Proteomes" id="UP000317982"/>
    </source>
</evidence>
<dbReference type="SUPFAM" id="SSF52402">
    <property type="entry name" value="Adenine nucleotide alpha hydrolases-like"/>
    <property type="match status" value="2"/>
</dbReference>
<feature type="compositionally biased region" description="Low complexity" evidence="2">
    <location>
        <begin position="1"/>
        <end position="16"/>
    </location>
</feature>
<dbReference type="EMBL" id="VIRS01000043">
    <property type="protein sequence ID" value="TQS40294.1"/>
    <property type="molecule type" value="Genomic_DNA"/>
</dbReference>
<dbReference type="PANTHER" id="PTHR46268:SF6">
    <property type="entry name" value="UNIVERSAL STRESS PROTEIN UP12"/>
    <property type="match status" value="1"/>
</dbReference>
<dbReference type="FunCoup" id="A0A545AG34">
    <property type="interactions" value="2"/>
</dbReference>
<dbReference type="PANTHER" id="PTHR46268">
    <property type="entry name" value="STRESS RESPONSE PROTEIN NHAX"/>
    <property type="match status" value="1"/>
</dbReference>
<dbReference type="InterPro" id="IPR006015">
    <property type="entry name" value="Universal_stress_UspA"/>
</dbReference>
<dbReference type="OrthoDB" id="5179911at2"/>
<evidence type="ECO:0000256" key="1">
    <source>
        <dbReference type="ARBA" id="ARBA00008791"/>
    </source>
</evidence>
<dbReference type="InterPro" id="IPR006016">
    <property type="entry name" value="UspA"/>
</dbReference>
<feature type="domain" description="UspA" evidence="3">
    <location>
        <begin position="175"/>
        <end position="311"/>
    </location>
</feature>
<protein>
    <submittedName>
        <fullName evidence="4">Universal stress protein</fullName>
    </submittedName>
</protein>
<evidence type="ECO:0000256" key="2">
    <source>
        <dbReference type="SAM" id="MobiDB-lite"/>
    </source>
</evidence>
<evidence type="ECO:0000259" key="3">
    <source>
        <dbReference type="Pfam" id="PF00582"/>
    </source>
</evidence>
<keyword evidence="5" id="KW-1185">Reference proteome</keyword>
<dbReference type="InterPro" id="IPR014729">
    <property type="entry name" value="Rossmann-like_a/b/a_fold"/>
</dbReference>